<keyword evidence="3" id="KW-1185">Reference proteome</keyword>
<feature type="transmembrane region" description="Helical" evidence="1">
    <location>
        <begin position="12"/>
        <end position="33"/>
    </location>
</feature>
<proteinExistence type="predicted"/>
<dbReference type="Pfam" id="PF14087">
    <property type="entry name" value="DUF4267"/>
    <property type="match status" value="1"/>
</dbReference>
<keyword evidence="1" id="KW-0472">Membrane</keyword>
<feature type="transmembrane region" description="Helical" evidence="1">
    <location>
        <begin position="116"/>
        <end position="132"/>
    </location>
</feature>
<evidence type="ECO:0000256" key="1">
    <source>
        <dbReference type="SAM" id="Phobius"/>
    </source>
</evidence>
<name>A0ABR0J709_9EURO</name>
<protein>
    <recommendedName>
        <fullName evidence="4">DUF1304 domain-containing protein</fullName>
    </recommendedName>
</protein>
<keyword evidence="1" id="KW-1133">Transmembrane helix</keyword>
<sequence>MSTSISTEYGSLFANGACFLGLVPFALGINALLRPESALALLQFAAPPQPEAQKLTKSFIYMQGARNLAYGFTTLAIWYTGHREPLGYAAFAGMFIVLVDGFVARYQLGRGEWNHWAFAPVSVAVGAGLLGWI</sequence>
<feature type="transmembrane region" description="Helical" evidence="1">
    <location>
        <begin position="59"/>
        <end position="80"/>
    </location>
</feature>
<evidence type="ECO:0000313" key="2">
    <source>
        <dbReference type="EMBL" id="KAK5057328.1"/>
    </source>
</evidence>
<evidence type="ECO:0008006" key="4">
    <source>
        <dbReference type="Google" id="ProtNLM"/>
    </source>
</evidence>
<gene>
    <name evidence="2" type="ORF">LTR69_007367</name>
</gene>
<dbReference type="InterPro" id="IPR025363">
    <property type="entry name" value="DUF4267"/>
</dbReference>
<dbReference type="EMBL" id="JAVRRF010000016">
    <property type="protein sequence ID" value="KAK5057328.1"/>
    <property type="molecule type" value="Genomic_DNA"/>
</dbReference>
<evidence type="ECO:0000313" key="3">
    <source>
        <dbReference type="Proteomes" id="UP001345691"/>
    </source>
</evidence>
<reference evidence="2 3" key="1">
    <citation type="submission" date="2023-08" db="EMBL/GenBank/DDBJ databases">
        <title>Black Yeasts Isolated from many extreme environments.</title>
        <authorList>
            <person name="Coleine C."/>
            <person name="Stajich J.E."/>
            <person name="Selbmann L."/>
        </authorList>
    </citation>
    <scope>NUCLEOTIDE SEQUENCE [LARGE SCALE GENOMIC DNA]</scope>
    <source>
        <strain evidence="2 3">CCFEE 6328</strain>
    </source>
</reference>
<keyword evidence="1" id="KW-0812">Transmembrane</keyword>
<organism evidence="2 3">
    <name type="scientific">Exophiala sideris</name>
    <dbReference type="NCBI Taxonomy" id="1016849"/>
    <lineage>
        <taxon>Eukaryota</taxon>
        <taxon>Fungi</taxon>
        <taxon>Dikarya</taxon>
        <taxon>Ascomycota</taxon>
        <taxon>Pezizomycotina</taxon>
        <taxon>Eurotiomycetes</taxon>
        <taxon>Chaetothyriomycetidae</taxon>
        <taxon>Chaetothyriales</taxon>
        <taxon>Herpotrichiellaceae</taxon>
        <taxon>Exophiala</taxon>
    </lineage>
</organism>
<dbReference type="Proteomes" id="UP001345691">
    <property type="component" value="Unassembled WGS sequence"/>
</dbReference>
<feature type="transmembrane region" description="Helical" evidence="1">
    <location>
        <begin position="86"/>
        <end position="104"/>
    </location>
</feature>
<accession>A0ABR0J709</accession>
<comment type="caution">
    <text evidence="2">The sequence shown here is derived from an EMBL/GenBank/DDBJ whole genome shotgun (WGS) entry which is preliminary data.</text>
</comment>